<comment type="catalytic activity">
    <reaction evidence="7">
        <text>Couples ATP hydrolysis with the unwinding of duplex DNA by translocating in the 3'-5' direction.</text>
        <dbReference type="EC" id="5.6.2.4"/>
    </reaction>
</comment>
<accession>K9UE25</accession>
<keyword evidence="4 10" id="KW-0347">Helicase</keyword>
<dbReference type="InterPro" id="IPR014017">
    <property type="entry name" value="DNA_helicase_UvrD-like_C"/>
</dbReference>
<dbReference type="GO" id="GO:0016887">
    <property type="term" value="F:ATP hydrolysis activity"/>
    <property type="evidence" value="ECO:0007669"/>
    <property type="project" value="RHEA"/>
</dbReference>
<dbReference type="GO" id="GO:0003677">
    <property type="term" value="F:DNA binding"/>
    <property type="evidence" value="ECO:0007669"/>
    <property type="project" value="UniProtKB-KW"/>
</dbReference>
<evidence type="ECO:0000256" key="9">
    <source>
        <dbReference type="ARBA" id="ARBA00048988"/>
    </source>
</evidence>
<dbReference type="InterPro" id="IPR027417">
    <property type="entry name" value="P-loop_NTPase"/>
</dbReference>
<organism evidence="13 14">
    <name type="scientific">Chamaesiphon minutus (strain ATCC 27169 / PCC 6605)</name>
    <dbReference type="NCBI Taxonomy" id="1173020"/>
    <lineage>
        <taxon>Bacteria</taxon>
        <taxon>Bacillati</taxon>
        <taxon>Cyanobacteriota</taxon>
        <taxon>Cyanophyceae</taxon>
        <taxon>Gomontiellales</taxon>
        <taxon>Chamaesiphonaceae</taxon>
        <taxon>Chamaesiphon</taxon>
    </lineage>
</organism>
<dbReference type="KEGG" id="cmp:Cha6605_1761"/>
<evidence type="ECO:0000256" key="10">
    <source>
        <dbReference type="PROSITE-ProRule" id="PRU00560"/>
    </source>
</evidence>
<evidence type="ECO:0000256" key="5">
    <source>
        <dbReference type="ARBA" id="ARBA00022840"/>
    </source>
</evidence>
<dbReference type="Gene3D" id="3.40.50.300">
    <property type="entry name" value="P-loop containing nucleotide triphosphate hydrolases"/>
    <property type="match status" value="2"/>
</dbReference>
<keyword evidence="5 10" id="KW-0067">ATP-binding</keyword>
<evidence type="ECO:0000256" key="4">
    <source>
        <dbReference type="ARBA" id="ARBA00022806"/>
    </source>
</evidence>
<keyword evidence="2 10" id="KW-0547">Nucleotide-binding</keyword>
<dbReference type="EMBL" id="CP003600">
    <property type="protein sequence ID" value="AFY92883.1"/>
    <property type="molecule type" value="Genomic_DNA"/>
</dbReference>
<dbReference type="OrthoDB" id="9787585at2"/>
<feature type="domain" description="UvrD-like helicase ATP-binding" evidence="12">
    <location>
        <begin position="249"/>
        <end position="559"/>
    </location>
</feature>
<gene>
    <name evidence="13" type="ORF">Cha6605_1761</name>
</gene>
<evidence type="ECO:0000256" key="6">
    <source>
        <dbReference type="ARBA" id="ARBA00023235"/>
    </source>
</evidence>
<dbReference type="GO" id="GO:0000725">
    <property type="term" value="P:recombinational repair"/>
    <property type="evidence" value="ECO:0007669"/>
    <property type="project" value="TreeGrafter"/>
</dbReference>
<keyword evidence="3 10" id="KW-0378">Hydrolase</keyword>
<dbReference type="InterPro" id="IPR000212">
    <property type="entry name" value="DNA_helicase_UvrD/REP"/>
</dbReference>
<dbReference type="AlphaFoldDB" id="K9UE25"/>
<comment type="similarity">
    <text evidence="1">Belongs to the helicase family. UvrD subfamily.</text>
</comment>
<keyword evidence="11" id="KW-0175">Coiled coil</keyword>
<comment type="catalytic activity">
    <reaction evidence="9">
        <text>ATP + H2O = ADP + phosphate + H(+)</text>
        <dbReference type="Rhea" id="RHEA:13065"/>
        <dbReference type="ChEBI" id="CHEBI:15377"/>
        <dbReference type="ChEBI" id="CHEBI:15378"/>
        <dbReference type="ChEBI" id="CHEBI:30616"/>
        <dbReference type="ChEBI" id="CHEBI:43474"/>
        <dbReference type="ChEBI" id="CHEBI:456216"/>
        <dbReference type="EC" id="5.6.2.4"/>
    </reaction>
</comment>
<dbReference type="Pfam" id="PF00580">
    <property type="entry name" value="UvrD-helicase"/>
    <property type="match status" value="1"/>
</dbReference>
<dbReference type="GO" id="GO:0005524">
    <property type="term" value="F:ATP binding"/>
    <property type="evidence" value="ECO:0007669"/>
    <property type="project" value="UniProtKB-UniRule"/>
</dbReference>
<dbReference type="Pfam" id="PF13361">
    <property type="entry name" value="UvrD_C"/>
    <property type="match status" value="1"/>
</dbReference>
<evidence type="ECO:0000259" key="12">
    <source>
        <dbReference type="PROSITE" id="PS51198"/>
    </source>
</evidence>
<dbReference type="eggNOG" id="COG0210">
    <property type="taxonomic scope" value="Bacteria"/>
</dbReference>
<feature type="binding site" evidence="10">
    <location>
        <begin position="270"/>
        <end position="277"/>
    </location>
    <ligand>
        <name>ATP</name>
        <dbReference type="ChEBI" id="CHEBI:30616"/>
    </ligand>
</feature>
<reference evidence="13 14" key="1">
    <citation type="submission" date="2012-05" db="EMBL/GenBank/DDBJ databases">
        <title>Finished chromosome of genome of Chamaesiphon sp. PCC 6605.</title>
        <authorList>
            <consortium name="US DOE Joint Genome Institute"/>
            <person name="Gugger M."/>
            <person name="Coursin T."/>
            <person name="Rippka R."/>
            <person name="Tandeau De Marsac N."/>
            <person name="Huntemann M."/>
            <person name="Wei C.-L."/>
            <person name="Han J."/>
            <person name="Detter J.C."/>
            <person name="Han C."/>
            <person name="Tapia R."/>
            <person name="Chen A."/>
            <person name="Kyrpides N."/>
            <person name="Mavromatis K."/>
            <person name="Markowitz V."/>
            <person name="Szeto E."/>
            <person name="Ivanova N."/>
            <person name="Pagani I."/>
            <person name="Pati A."/>
            <person name="Goodwin L."/>
            <person name="Nordberg H.P."/>
            <person name="Cantor M.N."/>
            <person name="Hua S.X."/>
            <person name="Woyke T."/>
            <person name="Kerfeld C.A."/>
        </authorList>
    </citation>
    <scope>NUCLEOTIDE SEQUENCE [LARGE SCALE GENOMIC DNA]</scope>
    <source>
        <strain evidence="14">ATCC 27169 / PCC 6605</strain>
    </source>
</reference>
<evidence type="ECO:0000256" key="8">
    <source>
        <dbReference type="ARBA" id="ARBA00034808"/>
    </source>
</evidence>
<dbReference type="SUPFAM" id="SSF52540">
    <property type="entry name" value="P-loop containing nucleoside triphosphate hydrolases"/>
    <property type="match status" value="1"/>
</dbReference>
<dbReference type="Proteomes" id="UP000010366">
    <property type="component" value="Chromosome"/>
</dbReference>
<name>K9UE25_CHAP6</name>
<dbReference type="RefSeq" id="WP_015159054.1">
    <property type="nucleotide sequence ID" value="NC_019697.1"/>
</dbReference>
<dbReference type="InterPro" id="IPR014016">
    <property type="entry name" value="UvrD-like_ATP-bd"/>
</dbReference>
<dbReference type="PROSITE" id="PS51198">
    <property type="entry name" value="UVRD_HELICASE_ATP_BIND"/>
    <property type="match status" value="1"/>
</dbReference>
<evidence type="ECO:0000256" key="7">
    <source>
        <dbReference type="ARBA" id="ARBA00034617"/>
    </source>
</evidence>
<dbReference type="Gene3D" id="1.10.10.160">
    <property type="match status" value="1"/>
</dbReference>
<dbReference type="GO" id="GO:0043138">
    <property type="term" value="F:3'-5' DNA helicase activity"/>
    <property type="evidence" value="ECO:0007669"/>
    <property type="project" value="UniProtKB-EC"/>
</dbReference>
<proteinExistence type="inferred from homology"/>
<evidence type="ECO:0000256" key="2">
    <source>
        <dbReference type="ARBA" id="ARBA00022741"/>
    </source>
</evidence>
<dbReference type="HOGENOM" id="CLU_023846_0_0_3"/>
<dbReference type="PANTHER" id="PTHR11070:SF45">
    <property type="entry name" value="DNA 3'-5' HELICASE"/>
    <property type="match status" value="1"/>
</dbReference>
<dbReference type="InterPro" id="IPR013986">
    <property type="entry name" value="DExx_box_DNA_helicase_dom_sf"/>
</dbReference>
<evidence type="ECO:0000313" key="14">
    <source>
        <dbReference type="Proteomes" id="UP000010366"/>
    </source>
</evidence>
<dbReference type="PANTHER" id="PTHR11070">
    <property type="entry name" value="UVRD / RECB / PCRA DNA HELICASE FAMILY MEMBER"/>
    <property type="match status" value="1"/>
</dbReference>
<keyword evidence="14" id="KW-1185">Reference proteome</keyword>
<dbReference type="PATRIC" id="fig|1173020.3.peg.2012"/>
<evidence type="ECO:0000256" key="11">
    <source>
        <dbReference type="SAM" id="Coils"/>
    </source>
</evidence>
<dbReference type="STRING" id="1173020.Cha6605_1761"/>
<sequence>MTMLENQLRLAISDEFFDAYSRLPKKAQGKMSEVINRFKQAPARSGLNYETIHNSRDKRMRSIRIDEAHRAIILKPDTGNTYILLWADKHDEAYQWATRKRCIINEVSGALQIVDVEAVEAATDRLQEKYVTQTIGKFNALKDRDLMRLGVPNILLPALRQVVTDEDVDQILPHLPTEASDALIMLAAGYAIGEVFAQLEKTKEQPPIDPEDLEAALARVDSRSRFIVITDDAELEEMLAAPLDKWRVFLHPSQRNLVERDASGSVRVLGGAGTGKTVVAIHRAKWLAQHRFNRPSDRILLTTFTKNLAVDIEANLRSICSKEIMQRIRVINIHAWVEEFLKQEGVETTVIYDEAATEQIWEEAYQIAPTELGLPLSFYQEEWRDVVVAQGCQVAKDYLVAKRNGRGTRLSRQQRQAIWVVFEEYRNLLKERGKREPEDAMHDARQILATKGAEALPYQAIIVDEAQDLSDAAFSLLRSIVGESKPNDLFIVGDAHQRIYGKVATLSRCGIDIRGRSKKLRLNYRTTDEIRAWAIAILTGVTADDLDGGLDSTKDYRSLMYGEVPIVRGFNRLEEEIIYLQELLGKIEAQQGLSSICLAVRTNKLLDTYEQALKNLNIRTKRIHRHQADNPAEAGLRLATMHRIKGLQFDYTILPGLNERTMPLQNLIDRASEPSAKEKLLAGERCLLHVAATRAKKQVFVSYFGNPSNFLDLTSHH</sequence>
<evidence type="ECO:0000256" key="3">
    <source>
        <dbReference type="ARBA" id="ARBA00022801"/>
    </source>
</evidence>
<feature type="coiled-coil region" evidence="11">
    <location>
        <begin position="570"/>
        <end position="619"/>
    </location>
</feature>
<dbReference type="EC" id="5.6.2.4" evidence="8"/>
<protein>
    <recommendedName>
        <fullName evidence="8">DNA 3'-5' helicase</fullName>
        <ecNumber evidence="8">5.6.2.4</ecNumber>
    </recommendedName>
</protein>
<evidence type="ECO:0000256" key="1">
    <source>
        <dbReference type="ARBA" id="ARBA00009922"/>
    </source>
</evidence>
<keyword evidence="6" id="KW-0413">Isomerase</keyword>
<evidence type="ECO:0000313" key="13">
    <source>
        <dbReference type="EMBL" id="AFY92883.1"/>
    </source>
</evidence>